<evidence type="ECO:0000256" key="1">
    <source>
        <dbReference type="ARBA" id="ARBA00009402"/>
    </source>
</evidence>
<evidence type="ECO:0000256" key="2">
    <source>
        <dbReference type="ARBA" id="ARBA00022578"/>
    </source>
</evidence>
<comment type="similarity">
    <text evidence="1">Belongs to the transposase 7 family.</text>
</comment>
<geneLocation type="plasmid" evidence="7">
    <name>pL15</name>
</geneLocation>
<dbReference type="Pfam" id="PF01526">
    <property type="entry name" value="DDE_Tnp_Tn3"/>
    <property type="match status" value="1"/>
</dbReference>
<evidence type="ECO:0000259" key="6">
    <source>
        <dbReference type="Pfam" id="PF13700"/>
    </source>
</evidence>
<dbReference type="GO" id="GO:0003677">
    <property type="term" value="F:DNA binding"/>
    <property type="evidence" value="ECO:0007669"/>
    <property type="project" value="UniProtKB-KW"/>
</dbReference>
<reference evidence="7" key="1">
    <citation type="journal article" date="2011" name="Appl. Environ. Microbiol.">
        <title>Two Large, Related, Cryptic Plasmids from Geographically Distinct Isolates of Sulfobacillus thermotolerans.</title>
        <authorList>
            <person name="Deane S.M."/>
            <person name="Rawlings D.E."/>
        </authorList>
    </citation>
    <scope>NUCLEOTIDE SEQUENCE</scope>
    <source>
        <strain evidence="7">L15</strain>
        <plasmid evidence="7">pL15</plasmid>
    </source>
</reference>
<dbReference type="Pfam" id="PF13700">
    <property type="entry name" value="DUF4158"/>
    <property type="match status" value="1"/>
</dbReference>
<dbReference type="EMBL" id="JN119829">
    <property type="protein sequence ID" value="AEP14310.1"/>
    <property type="molecule type" value="Genomic_DNA"/>
</dbReference>
<dbReference type="AlphaFoldDB" id="G5CJ33"/>
<evidence type="ECO:0000313" key="7">
    <source>
        <dbReference type="EMBL" id="AEP14310.1"/>
    </source>
</evidence>
<sequence>MPVNFLTAEQAAQYGRYAGEPSPAQLAQYFYLDDADREGMAPLRGDTQRMGWAVQLGTLRFLGTFVDDWDAMPVVVIDYVASQLAIAVPAGMDRYGGSRTRRDHALRLATVYGYQPFEAQPVHWRLVRWLYQRAWLMAERPSVLFDRATAYCVEHKILLPGVTTLTRLVAQVRDRAQARLWRRLAASPNPAQREALERLLSADPKSRIAPLDVLRRAPTRPSIRGFHQALDRLDTLRALGAADWKLQPIPSARLVALARHAATVRAQAIERMPQERRLATLVAFTAVFTTNAQDDLIELLERYLTELLARTQRRSDQIRLRTLRDLDAAARALREACAVLLQDADPKTDVRAAIFARVSKEALQTAICQVDTLTHPPDQTVAFQELWRHYPTIRQVLLRLLEAIPWQATPAGQGTVDAWNFLREHENQATRFWTTAPVAGMTTAWRAVVVGENGRIAKKAYTFWVLSQVLEGIRSRDLYVTPSERFGDPRAQLLQGAAWEAVRPQVIRTLDWAADAESSLRPLREALDTAYRTTAAHWETNVAVRLESFAGKDRLVLSPLDRLEESASLRRLRHRVAAVLPRPTLPDLLLEVHQWTGLADAFTHVSQGGGRIKDLALSVCAVLLAQACNIGLDPVVHPGIPALEYDRLTWVAQNYVRAETLAAANATLVDYHAQRPLARIWGQGEVASADGLRFIVPVRSLHAGPNPKYFGTGRGVTYYNFTSDQFSGFNALVIPGTLRDSLRLLEGVLDQHTGLTPHEIMTDTAGYSDLIFGLFGLLGYQFSPRLADIGAARFWRLEAEADYGVLNRLARQRIRADLIIRHWDDMLRVAGSLKWGTVNATSLIQALQHGGRPTLLGRAIGELGRIYKTRYLLAYLDDESYRRRILTQLNRGEARHSLARAVFYGKRGELHQAYREGQEDQLNALGLVVNAIVLWNTRYMEQALASLRQRGQVVSDDDVARLSPLGHDHITMLGHYSFEVPDIVAQGHLRPLSPWDE</sequence>
<dbReference type="InterPro" id="IPR002513">
    <property type="entry name" value="Tn3_Tnp_DDE_dom"/>
</dbReference>
<keyword evidence="3" id="KW-0238">DNA-binding</keyword>
<dbReference type="InterPro" id="IPR047653">
    <property type="entry name" value="Tn3-like_transpos"/>
</dbReference>
<keyword evidence="7" id="KW-0614">Plasmid</keyword>
<accession>G5CJ33</accession>
<keyword evidence="2" id="KW-0815">Transposition</keyword>
<dbReference type="NCBIfam" id="NF033527">
    <property type="entry name" value="transpos_Tn3"/>
    <property type="match status" value="1"/>
</dbReference>
<evidence type="ECO:0000256" key="3">
    <source>
        <dbReference type="ARBA" id="ARBA00023125"/>
    </source>
</evidence>
<evidence type="ECO:0000256" key="4">
    <source>
        <dbReference type="ARBA" id="ARBA00023172"/>
    </source>
</evidence>
<dbReference type="GO" id="GO:0006313">
    <property type="term" value="P:DNA transposition"/>
    <property type="evidence" value="ECO:0007669"/>
    <property type="project" value="InterPro"/>
</dbReference>
<keyword evidence="4" id="KW-0233">DNA recombination</keyword>
<feature type="domain" description="Tn3 transposase DDE" evidence="5">
    <location>
        <begin position="587"/>
        <end position="976"/>
    </location>
</feature>
<gene>
    <name evidence="7" type="primary">orfL62</name>
</gene>
<evidence type="ECO:0000259" key="5">
    <source>
        <dbReference type="Pfam" id="PF01526"/>
    </source>
</evidence>
<feature type="domain" description="DUF4158" evidence="6">
    <location>
        <begin position="5"/>
        <end position="172"/>
    </location>
</feature>
<dbReference type="GO" id="GO:0004803">
    <property type="term" value="F:transposase activity"/>
    <property type="evidence" value="ECO:0007669"/>
    <property type="project" value="InterPro"/>
</dbReference>
<dbReference type="RefSeq" id="WP_031942677.1">
    <property type="nucleotide sequence ID" value="NC_025041.1"/>
</dbReference>
<name>G5CJ33_9FIRM</name>
<dbReference type="InterPro" id="IPR025296">
    <property type="entry name" value="DUF4158"/>
</dbReference>
<protein>
    <submittedName>
        <fullName evidence="7">TnpA family transposase</fullName>
    </submittedName>
</protein>
<organism evidence="7">
    <name type="scientific">Sulfobacillus thermotolerans</name>
    <dbReference type="NCBI Taxonomy" id="338644"/>
    <lineage>
        <taxon>Bacteria</taxon>
        <taxon>Bacillati</taxon>
        <taxon>Bacillota</taxon>
        <taxon>Clostridia</taxon>
        <taxon>Eubacteriales</taxon>
        <taxon>Clostridiales Family XVII. Incertae Sedis</taxon>
        <taxon>Sulfobacillus</taxon>
    </lineage>
</organism>
<proteinExistence type="inferred from homology"/>